<comment type="caution">
    <text evidence="7">The sequence shown here is derived from an EMBL/GenBank/DDBJ whole genome shotgun (WGS) entry which is preliminary data.</text>
</comment>
<evidence type="ECO:0000256" key="5">
    <source>
        <dbReference type="SAM" id="MobiDB-lite"/>
    </source>
</evidence>
<dbReference type="OrthoDB" id="432970at2759"/>
<evidence type="ECO:0000313" key="8">
    <source>
        <dbReference type="Proteomes" id="UP000053958"/>
    </source>
</evidence>
<protein>
    <recommendedName>
        <fullName evidence="6">MYND-type domain-containing protein</fullName>
    </recommendedName>
</protein>
<dbReference type="Pfam" id="PF14441">
    <property type="entry name" value="OTT_1508_deam"/>
    <property type="match status" value="1"/>
</dbReference>
<dbReference type="PANTHER" id="PTHR10237:SF14">
    <property type="entry name" value="MYND-TYPE DOMAIN-CONTAINING PROTEIN"/>
    <property type="match status" value="1"/>
</dbReference>
<keyword evidence="2 4" id="KW-0863">Zinc-finger</keyword>
<sequence length="889" mass="101339">MEAEESYARVVWASRILSYLSKDRYQTGLVSSEMADNESSLDDEDEEPEIQSTDATTFPDSCERLKEKFLDCLAELLSSSKGWDDVTATALREREDYIEIDIASNRGFQITQNKELKPRGKENITPGCLFDILYECMAAQIPEGDEERREALLVTLEDLAIECNKSRIFHWTERLVSFGSSSGPDIQNKNAQDNASMSSHLIEITNIIKTEQHRHHAKARRRVVRLAYLCTRSGDAQLLLPSKVGKAPRARIWKALLSLARPIFNCRLLAEIALRLPQFRNIKFITINPPQPMTLNSKFITTLPDALQRLNLECIAPFDSDKLNNDFQKHCSKALHAHAEIQLLAEYSDKPHSQPTLSYFGCSKKSCLLCESFMDLVSPRIRSRGRHGICYPAWGLPSSSLAHFQVVLAKLESVLIERIQEWIRSPNRFTRGNVAQSSLVSDLNATDLNEIIERKLRIESEELKRSQRLKEGRLLTDPRSITMKRSEEKFDETLSSEVCIMCEKQGKRCTKCRSCCYCSKECQRADWQSHRLLCAQVSKLPKRPTLQHKLAIYFPVEASKPKLEWVGFWVRRGVQYPQIDHIFRSEGHDVTYRTMRRGPLRGGDLGYELDVYTRTTVHTYGSKPNRSIIASVGITASIPLIWSGPCIVLRRPSPNLYGDITLADLRHIVDLFVTCGDFRVKEIEAPTLSGEIDRESDGILGVKVNSDAEIENHGAARFVPVIVREFHPMRCFSTLPIMTSPISRLLGMPLKLWRIADGESHQALHTSMAYNSSLECNLSDNCDITSLMMETELDSESWGFAPMWTNLDYLGNVVVIREDEQDLSVDQLKLLCHFCERKLQPLFEDALGSGHVQRTREEVLAYITPENLERFKDELIDESDEDEQIEELI</sequence>
<proteinExistence type="predicted"/>
<reference evidence="7 8" key="1">
    <citation type="submission" date="2015-04" db="EMBL/GenBank/DDBJ databases">
        <authorList>
            <person name="Heijne W.H."/>
            <person name="Fedorova N.D."/>
            <person name="Nierman W.C."/>
            <person name="Vollebregt A.W."/>
            <person name="Zhao Z."/>
            <person name="Wu L."/>
            <person name="Kumar M."/>
            <person name="Stam H."/>
            <person name="van den Berg M.A."/>
            <person name="Pel H.J."/>
        </authorList>
    </citation>
    <scope>NUCLEOTIDE SEQUENCE [LARGE SCALE GENOMIC DNA]</scope>
    <source>
        <strain evidence="7 8">CBS 393.64</strain>
    </source>
</reference>
<evidence type="ECO:0000256" key="3">
    <source>
        <dbReference type="ARBA" id="ARBA00022833"/>
    </source>
</evidence>
<dbReference type="AlphaFoldDB" id="A0A0F4YIQ2"/>
<dbReference type="Proteomes" id="UP000053958">
    <property type="component" value="Unassembled WGS sequence"/>
</dbReference>
<keyword evidence="1" id="KW-0479">Metal-binding</keyword>
<dbReference type="Gene3D" id="6.10.140.2220">
    <property type="match status" value="1"/>
</dbReference>
<dbReference type="PANTHER" id="PTHR10237">
    <property type="entry name" value="DEFORMED EPIDERMAL AUTOREGULATORY FACTOR 1 HOMOLOG SUPPRESSIN"/>
    <property type="match status" value="1"/>
</dbReference>
<dbReference type="GO" id="GO:0000981">
    <property type="term" value="F:DNA-binding transcription factor activity, RNA polymerase II-specific"/>
    <property type="evidence" value="ECO:0007669"/>
    <property type="project" value="TreeGrafter"/>
</dbReference>
<feature type="region of interest" description="Disordered" evidence="5">
    <location>
        <begin position="31"/>
        <end position="55"/>
    </location>
</feature>
<evidence type="ECO:0000256" key="2">
    <source>
        <dbReference type="ARBA" id="ARBA00022771"/>
    </source>
</evidence>
<keyword evidence="8" id="KW-1185">Reference proteome</keyword>
<evidence type="ECO:0000256" key="4">
    <source>
        <dbReference type="PROSITE-ProRule" id="PRU00134"/>
    </source>
</evidence>
<evidence type="ECO:0000313" key="7">
    <source>
        <dbReference type="EMBL" id="KKA18109.1"/>
    </source>
</evidence>
<dbReference type="EMBL" id="LASV01000496">
    <property type="protein sequence ID" value="KKA18109.1"/>
    <property type="molecule type" value="Genomic_DNA"/>
</dbReference>
<dbReference type="InterPro" id="IPR024119">
    <property type="entry name" value="TF_DEAF-1"/>
</dbReference>
<dbReference type="GO" id="GO:0008270">
    <property type="term" value="F:zinc ion binding"/>
    <property type="evidence" value="ECO:0007669"/>
    <property type="project" value="UniProtKB-KW"/>
</dbReference>
<feature type="compositionally biased region" description="Acidic residues" evidence="5">
    <location>
        <begin position="35"/>
        <end position="49"/>
    </location>
</feature>
<dbReference type="SUPFAM" id="SSF144232">
    <property type="entry name" value="HIT/MYND zinc finger-like"/>
    <property type="match status" value="1"/>
</dbReference>
<name>A0A0F4YIQ2_RASE3</name>
<keyword evidence="3" id="KW-0862">Zinc</keyword>
<dbReference type="STRING" id="1408163.A0A0F4YIQ2"/>
<dbReference type="InterPro" id="IPR027796">
    <property type="entry name" value="OTT_1508_deam-like"/>
</dbReference>
<dbReference type="GeneID" id="25320210"/>
<organism evidence="7 8">
    <name type="scientific">Rasamsonia emersonii (strain ATCC 16479 / CBS 393.64 / IMI 116815)</name>
    <dbReference type="NCBI Taxonomy" id="1408163"/>
    <lineage>
        <taxon>Eukaryota</taxon>
        <taxon>Fungi</taxon>
        <taxon>Dikarya</taxon>
        <taxon>Ascomycota</taxon>
        <taxon>Pezizomycotina</taxon>
        <taxon>Eurotiomycetes</taxon>
        <taxon>Eurotiomycetidae</taxon>
        <taxon>Eurotiales</taxon>
        <taxon>Trichocomaceae</taxon>
        <taxon>Rasamsonia</taxon>
    </lineage>
</organism>
<dbReference type="GO" id="GO:0005634">
    <property type="term" value="C:nucleus"/>
    <property type="evidence" value="ECO:0007669"/>
    <property type="project" value="TreeGrafter"/>
</dbReference>
<dbReference type="PROSITE" id="PS50865">
    <property type="entry name" value="ZF_MYND_2"/>
    <property type="match status" value="1"/>
</dbReference>
<evidence type="ECO:0000256" key="1">
    <source>
        <dbReference type="ARBA" id="ARBA00022723"/>
    </source>
</evidence>
<dbReference type="RefSeq" id="XP_013324721.1">
    <property type="nucleotide sequence ID" value="XM_013469267.1"/>
</dbReference>
<evidence type="ECO:0000259" key="6">
    <source>
        <dbReference type="PROSITE" id="PS50865"/>
    </source>
</evidence>
<dbReference type="InterPro" id="IPR002893">
    <property type="entry name" value="Znf_MYND"/>
</dbReference>
<accession>A0A0F4YIQ2</accession>
<dbReference type="Pfam" id="PF01753">
    <property type="entry name" value="zf-MYND"/>
    <property type="match status" value="1"/>
</dbReference>
<gene>
    <name evidence="7" type="ORF">T310_7945</name>
</gene>
<feature type="domain" description="MYND-type" evidence="6">
    <location>
        <begin position="499"/>
        <end position="534"/>
    </location>
</feature>